<dbReference type="EMBL" id="GBXM01014868">
    <property type="protein sequence ID" value="JAH93709.1"/>
    <property type="molecule type" value="Transcribed_RNA"/>
</dbReference>
<dbReference type="AlphaFoldDB" id="A0A0E9WTE2"/>
<name>A0A0E9WTE2_ANGAN</name>
<protein>
    <submittedName>
        <fullName evidence="1">Uncharacterized protein</fullName>
    </submittedName>
</protein>
<reference evidence="1" key="2">
    <citation type="journal article" date="2015" name="Fish Shellfish Immunol.">
        <title>Early steps in the European eel (Anguilla anguilla)-Vibrio vulnificus interaction in the gills: Role of the RtxA13 toxin.</title>
        <authorList>
            <person name="Callol A."/>
            <person name="Pajuelo D."/>
            <person name="Ebbesson L."/>
            <person name="Teles M."/>
            <person name="MacKenzie S."/>
            <person name="Amaro C."/>
        </authorList>
    </citation>
    <scope>NUCLEOTIDE SEQUENCE</scope>
</reference>
<evidence type="ECO:0000313" key="1">
    <source>
        <dbReference type="EMBL" id="JAH93709.1"/>
    </source>
</evidence>
<accession>A0A0E9WTE2</accession>
<sequence>MLVVAGAVQSFHGLQIPSCPLGLCGGKSAWIPVLSSTTSSTCRVVRTCTLKTTSLFPGASPIVYRECVCWFGEGYS</sequence>
<reference evidence="1" key="1">
    <citation type="submission" date="2014-11" db="EMBL/GenBank/DDBJ databases">
        <authorList>
            <person name="Amaro Gonzalez C."/>
        </authorList>
    </citation>
    <scope>NUCLEOTIDE SEQUENCE</scope>
</reference>
<proteinExistence type="predicted"/>
<organism evidence="1">
    <name type="scientific">Anguilla anguilla</name>
    <name type="common">European freshwater eel</name>
    <name type="synonym">Muraena anguilla</name>
    <dbReference type="NCBI Taxonomy" id="7936"/>
    <lineage>
        <taxon>Eukaryota</taxon>
        <taxon>Metazoa</taxon>
        <taxon>Chordata</taxon>
        <taxon>Craniata</taxon>
        <taxon>Vertebrata</taxon>
        <taxon>Euteleostomi</taxon>
        <taxon>Actinopterygii</taxon>
        <taxon>Neopterygii</taxon>
        <taxon>Teleostei</taxon>
        <taxon>Anguilliformes</taxon>
        <taxon>Anguillidae</taxon>
        <taxon>Anguilla</taxon>
    </lineage>
</organism>